<name>A0ACC2SBY6_9FUNG</name>
<dbReference type="EMBL" id="QTSX02005411">
    <property type="protein sequence ID" value="KAJ9059771.1"/>
    <property type="molecule type" value="Genomic_DNA"/>
</dbReference>
<protein>
    <submittedName>
        <fullName evidence="1">Uncharacterized protein</fullName>
    </submittedName>
</protein>
<keyword evidence="2" id="KW-1185">Reference proteome</keyword>
<proteinExistence type="predicted"/>
<dbReference type="Proteomes" id="UP001165960">
    <property type="component" value="Unassembled WGS sequence"/>
</dbReference>
<evidence type="ECO:0000313" key="2">
    <source>
        <dbReference type="Proteomes" id="UP001165960"/>
    </source>
</evidence>
<organism evidence="1 2">
    <name type="scientific">Entomophthora muscae</name>
    <dbReference type="NCBI Taxonomy" id="34485"/>
    <lineage>
        <taxon>Eukaryota</taxon>
        <taxon>Fungi</taxon>
        <taxon>Fungi incertae sedis</taxon>
        <taxon>Zoopagomycota</taxon>
        <taxon>Entomophthoromycotina</taxon>
        <taxon>Entomophthoromycetes</taxon>
        <taxon>Entomophthorales</taxon>
        <taxon>Entomophthoraceae</taxon>
        <taxon>Entomophthora</taxon>
    </lineage>
</organism>
<sequence>MGMVSFPIGSLITGLNPSATIHLLGGMFPSRRGPDRTKQFSKLKEALDLDSDEACYLYYAGLSAQVQEFLLHHKLPETYNEVIQDVQTWGAQYENTLPVKATHLNSVQVEVAGPPADAKAPRLEVITRPGGGFMLSNEEKSCRVAQGLCLYCSLTGHTVMNCSTAQPNSFEPPSNPQPLMAAEEGGKKATTSLYSIFPITLGSNTQKYTTPPYLAQEPWEISSTTSW</sequence>
<reference evidence="1" key="1">
    <citation type="submission" date="2022-04" db="EMBL/GenBank/DDBJ databases">
        <title>Genome of the entomopathogenic fungus Entomophthora muscae.</title>
        <authorList>
            <person name="Elya C."/>
            <person name="Lovett B.R."/>
            <person name="Lee E."/>
            <person name="Macias A.M."/>
            <person name="Hajek A.E."/>
            <person name="De Bivort B.L."/>
            <person name="Kasson M.T."/>
            <person name="De Fine Licht H.H."/>
            <person name="Stajich J.E."/>
        </authorList>
    </citation>
    <scope>NUCLEOTIDE SEQUENCE</scope>
    <source>
        <strain evidence="1">Berkeley</strain>
    </source>
</reference>
<gene>
    <name evidence="1" type="ORF">DSO57_1037985</name>
</gene>
<accession>A0ACC2SBY6</accession>
<evidence type="ECO:0000313" key="1">
    <source>
        <dbReference type="EMBL" id="KAJ9059771.1"/>
    </source>
</evidence>
<comment type="caution">
    <text evidence="1">The sequence shown here is derived from an EMBL/GenBank/DDBJ whole genome shotgun (WGS) entry which is preliminary data.</text>
</comment>